<feature type="compositionally biased region" description="Polar residues" evidence="1">
    <location>
        <begin position="345"/>
        <end position="357"/>
    </location>
</feature>
<name>A0A834LY05_RHOSS</name>
<evidence type="ECO:0000259" key="2">
    <source>
        <dbReference type="Pfam" id="PF13976"/>
    </source>
</evidence>
<dbReference type="Proteomes" id="UP000626092">
    <property type="component" value="Unassembled WGS sequence"/>
</dbReference>
<dbReference type="AlphaFoldDB" id="A0A834LY05"/>
<gene>
    <name evidence="3" type="ORF">RHSIM_Rhsim02G0208900</name>
</gene>
<feature type="compositionally biased region" description="Polar residues" evidence="1">
    <location>
        <begin position="401"/>
        <end position="413"/>
    </location>
</feature>
<protein>
    <recommendedName>
        <fullName evidence="2">GAG-pre-integrase domain-containing protein</fullName>
    </recommendedName>
</protein>
<organism evidence="3 4">
    <name type="scientific">Rhododendron simsii</name>
    <name type="common">Sims's rhododendron</name>
    <dbReference type="NCBI Taxonomy" id="118357"/>
    <lineage>
        <taxon>Eukaryota</taxon>
        <taxon>Viridiplantae</taxon>
        <taxon>Streptophyta</taxon>
        <taxon>Embryophyta</taxon>
        <taxon>Tracheophyta</taxon>
        <taxon>Spermatophyta</taxon>
        <taxon>Magnoliopsida</taxon>
        <taxon>eudicotyledons</taxon>
        <taxon>Gunneridae</taxon>
        <taxon>Pentapetalae</taxon>
        <taxon>asterids</taxon>
        <taxon>Ericales</taxon>
        <taxon>Ericaceae</taxon>
        <taxon>Ericoideae</taxon>
        <taxon>Rhodoreae</taxon>
        <taxon>Rhododendron</taxon>
    </lineage>
</organism>
<proteinExistence type="predicted"/>
<feature type="compositionally biased region" description="Low complexity" evidence="1">
    <location>
        <begin position="492"/>
        <end position="502"/>
    </location>
</feature>
<feature type="region of interest" description="Disordered" evidence="1">
    <location>
        <begin position="192"/>
        <end position="234"/>
    </location>
</feature>
<evidence type="ECO:0000313" key="4">
    <source>
        <dbReference type="Proteomes" id="UP000626092"/>
    </source>
</evidence>
<feature type="region of interest" description="Disordered" evidence="1">
    <location>
        <begin position="485"/>
        <end position="527"/>
    </location>
</feature>
<feature type="region of interest" description="Disordered" evidence="1">
    <location>
        <begin position="280"/>
        <end position="304"/>
    </location>
</feature>
<dbReference type="Pfam" id="PF13976">
    <property type="entry name" value="gag_pre-integrs"/>
    <property type="match status" value="1"/>
</dbReference>
<feature type="compositionally biased region" description="Basic and acidic residues" evidence="1">
    <location>
        <begin position="289"/>
        <end position="304"/>
    </location>
</feature>
<feature type="region of interest" description="Disordered" evidence="1">
    <location>
        <begin position="339"/>
        <end position="384"/>
    </location>
</feature>
<comment type="caution">
    <text evidence="3">The sequence shown here is derived from an EMBL/GenBank/DDBJ whole genome shotgun (WGS) entry which is preliminary data.</text>
</comment>
<accession>A0A834LY05</accession>
<feature type="compositionally biased region" description="Polar residues" evidence="1">
    <location>
        <begin position="512"/>
        <end position="527"/>
    </location>
</feature>
<reference evidence="3" key="1">
    <citation type="submission" date="2019-11" db="EMBL/GenBank/DDBJ databases">
        <authorList>
            <person name="Liu Y."/>
            <person name="Hou J."/>
            <person name="Li T.-Q."/>
            <person name="Guan C.-H."/>
            <person name="Wu X."/>
            <person name="Wu H.-Z."/>
            <person name="Ling F."/>
            <person name="Zhang R."/>
            <person name="Shi X.-G."/>
            <person name="Ren J.-P."/>
            <person name="Chen E.-F."/>
            <person name="Sun J.-M."/>
        </authorList>
    </citation>
    <scope>NUCLEOTIDE SEQUENCE</scope>
    <source>
        <strain evidence="3">Adult_tree_wgs_1</strain>
        <tissue evidence="3">Leaves</tissue>
    </source>
</reference>
<evidence type="ECO:0000313" key="3">
    <source>
        <dbReference type="EMBL" id="KAF7150283.1"/>
    </source>
</evidence>
<feature type="region of interest" description="Disordered" evidence="1">
    <location>
        <begin position="397"/>
        <end position="421"/>
    </location>
</feature>
<evidence type="ECO:0000256" key="1">
    <source>
        <dbReference type="SAM" id="MobiDB-lite"/>
    </source>
</evidence>
<dbReference type="OrthoDB" id="1712796at2759"/>
<sequence length="572" mass="63572">MNPSLPSLSSVCSIIHSIKPIVSVANGTKVPVLGSGQVNLFSGCPSSNALFVPSFPTQLLSVGRITNSLNCNVIFSPTAVTFQDRTSGKKIGEGVYSHGLYLFQPSSTACHTSSQLESNVLHQRLGHPSKRVLSSLFPSLCIESTTCDVCQFAKQSRLPFAPNETGNLPQGEESLSDLIPLPTTSIDFVGTKEGEPEQEQNNSTETEPVLAQTEPEQSNIAPDNTVRRRSSRESHPPLRMKDFFTYHATSYPIHAHVTYDKVSCAHAAFLSALSSVKEPTTFEEANSEPIRHATKRSDEERDDHFNPINLDYIFDEDDPLAEWLQEEEHAILDDVDNSEWLDTGDAQNPQNVDLSENSSSGGRGLSSSSSGSADDDGPNGWETQDNIVNRTTYHEEDGGIRNSTQQQRHSISSGDGGLNRIRRSRPISDIYTNHYLRVQFGQLEVGQDHGRAHHWQQRPIYPYYTPQDQQSYFNQPDPPFMGIGYPHRSHQHSYSGSSSYGSNPTFREPSTHGYSQQQSDNSGTTNNFEHCNFTNNFYGYPFGAVGQNSHGDDQFNEEYVDPLVPPRHSFWH</sequence>
<dbReference type="InterPro" id="IPR025724">
    <property type="entry name" value="GAG-pre-integrase_dom"/>
</dbReference>
<feature type="domain" description="GAG-pre-integrase" evidence="2">
    <location>
        <begin position="99"/>
        <end position="155"/>
    </location>
</feature>
<keyword evidence="4" id="KW-1185">Reference proteome</keyword>
<dbReference type="EMBL" id="WJXA01000002">
    <property type="protein sequence ID" value="KAF7150283.1"/>
    <property type="molecule type" value="Genomic_DNA"/>
</dbReference>